<dbReference type="PATRIC" id="fig|1203554.3.peg.1970"/>
<comment type="caution">
    <text evidence="2">The sequence shown here is derived from an EMBL/GenBank/DDBJ whole genome shotgun (WGS) entry which is preliminary data.</text>
</comment>
<sequence>MQRRVLLQSSMGLLMLSPWGFVRSGETLPSDAEVISSFGWATDVHHCRKSPDFWDEEGVAHHEYFDLSLEKFRKAVAFMNKRRPDFAIELGDFKDCTKTGSRAETVGLLDEVEAAFRQFPGPRFHVAGNHDFDKISLEDFLAHTENSDEMKGLTHYAFTKGGIKYIVLDACYNTMAGEHYSDGNLKWSVSMVPDFEVEWLRKVLAEGSEPVIVFIHQLLNFWDSSHGKIAGKIPDGYFIRNAAEVVDVLEQSRRVLAVFSGHYHSGWYSERRGIHYIVGKGMVENDAAHNAAGVVKIDKNLNIFIEGLEDEPSRNLTKSAFTSL</sequence>
<dbReference type="InterPro" id="IPR029052">
    <property type="entry name" value="Metallo-depent_PP-like"/>
</dbReference>
<dbReference type="InterPro" id="IPR004843">
    <property type="entry name" value="Calcineurin-like_PHP"/>
</dbReference>
<dbReference type="EMBL" id="ATCF01000027">
    <property type="protein sequence ID" value="EPD98183.1"/>
    <property type="molecule type" value="Genomic_DNA"/>
</dbReference>
<keyword evidence="3" id="KW-1185">Reference proteome</keyword>
<dbReference type="Gene3D" id="3.60.21.10">
    <property type="match status" value="1"/>
</dbReference>
<reference evidence="2 3" key="1">
    <citation type="submission" date="2013-04" db="EMBL/GenBank/DDBJ databases">
        <title>The Genome Sequence of Sutterella wadsworthensis HGA0223.</title>
        <authorList>
            <consortium name="The Broad Institute Genomics Platform"/>
            <person name="Earl A."/>
            <person name="Ward D."/>
            <person name="Feldgarden M."/>
            <person name="Gevers D."/>
            <person name="Schmidt T.M."/>
            <person name="Dover J."/>
            <person name="Dai D."/>
            <person name="Walker B."/>
            <person name="Young S."/>
            <person name="Zeng Q."/>
            <person name="Gargeya S."/>
            <person name="Fitzgerald M."/>
            <person name="Haas B."/>
            <person name="Abouelleil A."/>
            <person name="Allen A.W."/>
            <person name="Alvarado L."/>
            <person name="Arachchi H.M."/>
            <person name="Berlin A.M."/>
            <person name="Chapman S.B."/>
            <person name="Gainer-Dewar J."/>
            <person name="Goldberg J."/>
            <person name="Griggs A."/>
            <person name="Gujja S."/>
            <person name="Hansen M."/>
            <person name="Howarth C."/>
            <person name="Imamovic A."/>
            <person name="Ireland A."/>
            <person name="Larimer J."/>
            <person name="McCowan C."/>
            <person name="Murphy C."/>
            <person name="Pearson M."/>
            <person name="Poon T.W."/>
            <person name="Priest M."/>
            <person name="Roberts A."/>
            <person name="Saif S."/>
            <person name="Shea T."/>
            <person name="Sisk P."/>
            <person name="Sykes S."/>
            <person name="Wortman J."/>
            <person name="Nusbaum C."/>
            <person name="Birren B."/>
        </authorList>
    </citation>
    <scope>NUCLEOTIDE SEQUENCE [LARGE SCALE GENOMIC DNA]</scope>
    <source>
        <strain evidence="2 3">HGA0223</strain>
    </source>
</reference>
<organism evidence="2 3">
    <name type="scientific">Sutterella wadsworthensis HGA0223</name>
    <dbReference type="NCBI Taxonomy" id="1203554"/>
    <lineage>
        <taxon>Bacteria</taxon>
        <taxon>Pseudomonadati</taxon>
        <taxon>Pseudomonadota</taxon>
        <taxon>Betaproteobacteria</taxon>
        <taxon>Burkholderiales</taxon>
        <taxon>Sutterellaceae</taxon>
        <taxon>Sutterella</taxon>
    </lineage>
</organism>
<accession>S3BA80</accession>
<feature type="domain" description="Calcineurin-like phosphoesterase" evidence="1">
    <location>
        <begin position="42"/>
        <end position="265"/>
    </location>
</feature>
<dbReference type="PANTHER" id="PTHR16509">
    <property type="match status" value="1"/>
</dbReference>
<gene>
    <name evidence="2" type="ORF">HMPREF1476_01890</name>
</gene>
<evidence type="ECO:0000313" key="3">
    <source>
        <dbReference type="Proteomes" id="UP000014400"/>
    </source>
</evidence>
<evidence type="ECO:0000313" key="2">
    <source>
        <dbReference type="EMBL" id="EPD98183.1"/>
    </source>
</evidence>
<dbReference type="PANTHER" id="PTHR16509:SF1">
    <property type="entry name" value="MANGANESE-DEPENDENT ADP-RIBOSE_CDP-ALCOHOL DIPHOSPHATASE"/>
    <property type="match status" value="1"/>
</dbReference>
<proteinExistence type="predicted"/>
<evidence type="ECO:0000259" key="1">
    <source>
        <dbReference type="Pfam" id="PF00149"/>
    </source>
</evidence>
<dbReference type="Pfam" id="PF00149">
    <property type="entry name" value="Metallophos"/>
    <property type="match status" value="1"/>
</dbReference>
<name>S3BA80_9BURK</name>
<dbReference type="HOGENOM" id="CLU_039893_2_0_4"/>
<dbReference type="eggNOG" id="COG1409">
    <property type="taxonomic scope" value="Bacteria"/>
</dbReference>
<dbReference type="Proteomes" id="UP000014400">
    <property type="component" value="Unassembled WGS sequence"/>
</dbReference>
<dbReference type="SUPFAM" id="SSF56300">
    <property type="entry name" value="Metallo-dependent phosphatases"/>
    <property type="match status" value="1"/>
</dbReference>
<dbReference type="GO" id="GO:0016787">
    <property type="term" value="F:hydrolase activity"/>
    <property type="evidence" value="ECO:0007669"/>
    <property type="project" value="InterPro"/>
</dbReference>
<dbReference type="AlphaFoldDB" id="S3BA80"/>
<dbReference type="STRING" id="1203554.HMPREF1476_01890"/>
<protein>
    <recommendedName>
        <fullName evidence="1">Calcineurin-like phosphoesterase domain-containing protein</fullName>
    </recommendedName>
</protein>